<keyword evidence="2" id="KW-1185">Reference proteome</keyword>
<protein>
    <recommendedName>
        <fullName evidence="3">Sulfotransferase family protein</fullName>
    </recommendedName>
</protein>
<comment type="caution">
    <text evidence="1">The sequence shown here is derived from an EMBL/GenBank/DDBJ whole genome shotgun (WGS) entry which is preliminary data.</text>
</comment>
<dbReference type="EMBL" id="FOLS01000015">
    <property type="protein sequence ID" value="SFD05053.1"/>
    <property type="molecule type" value="Genomic_DNA"/>
</dbReference>
<organism evidence="1 2">
    <name type="scientific">Pseudomonas citronellolis</name>
    <dbReference type="NCBI Taxonomy" id="53408"/>
    <lineage>
        <taxon>Bacteria</taxon>
        <taxon>Pseudomonadati</taxon>
        <taxon>Pseudomonadota</taxon>
        <taxon>Gammaproteobacteria</taxon>
        <taxon>Pseudomonadales</taxon>
        <taxon>Pseudomonadaceae</taxon>
        <taxon>Pseudomonas</taxon>
    </lineage>
</organism>
<reference evidence="1 2" key="1">
    <citation type="submission" date="2016-10" db="EMBL/GenBank/DDBJ databases">
        <authorList>
            <person name="Varghese N."/>
            <person name="Submissions S."/>
        </authorList>
    </citation>
    <scope>NUCLEOTIDE SEQUENCE [LARGE SCALE GENOMIC DNA]</scope>
    <source>
        <strain evidence="1 2">LMG 18378</strain>
    </source>
</reference>
<evidence type="ECO:0000313" key="2">
    <source>
        <dbReference type="Proteomes" id="UP000183385"/>
    </source>
</evidence>
<dbReference type="AlphaFoldDB" id="A0AAQ1HNV3"/>
<name>A0AAQ1HNV3_9PSED</name>
<gene>
    <name evidence="1" type="ORF">SAMN05216577_11592</name>
</gene>
<evidence type="ECO:0000313" key="1">
    <source>
        <dbReference type="EMBL" id="SFD05053.1"/>
    </source>
</evidence>
<dbReference type="InterPro" id="IPR027417">
    <property type="entry name" value="P-loop_NTPase"/>
</dbReference>
<sequence length="329" mass="36939">MDSTMTCATLYGWLPIRIWPRDGEWRVDWCWFGDRAPTRPFFRDDVEQALRLPFNQAFRRETAVDALLGWRRASPGLAPGVLIFHASRCGSTLLAQMLAGLPRHTVLSEPPPLDAVLRAHYRDPGVAGRQADWVRALFSAYGQRRLGGEGRLLVKLDAWNVFEASLLCGLYPDTPRLFLYRDPLEIVVSQLRQPGMQRVPGLLGPSGLDEALPGGQDMPMLEYSCRMVGQILERGLRLCREEGGIALNYTELPGALWGRLGGLFGVREADLARLQEIAAVDAKQPSQAFSADSLHKRESATEAVREAVRRWAQEPYDRLEALRLLNSYE</sequence>
<dbReference type="RefSeq" id="WP_083426784.1">
    <property type="nucleotide sequence ID" value="NZ_FOLS01000015.1"/>
</dbReference>
<dbReference type="Proteomes" id="UP000183385">
    <property type="component" value="Unassembled WGS sequence"/>
</dbReference>
<dbReference type="Gene3D" id="3.40.50.300">
    <property type="entry name" value="P-loop containing nucleotide triphosphate hydrolases"/>
    <property type="match status" value="1"/>
</dbReference>
<accession>A0AAQ1HNV3</accession>
<evidence type="ECO:0008006" key="3">
    <source>
        <dbReference type="Google" id="ProtNLM"/>
    </source>
</evidence>
<proteinExistence type="predicted"/>
<dbReference type="SUPFAM" id="SSF52540">
    <property type="entry name" value="P-loop containing nucleoside triphosphate hydrolases"/>
    <property type="match status" value="1"/>
</dbReference>